<organism evidence="1 3">
    <name type="scientific">Xenorhabdus ehlersii</name>
    <dbReference type="NCBI Taxonomy" id="290111"/>
    <lineage>
        <taxon>Bacteria</taxon>
        <taxon>Pseudomonadati</taxon>
        <taxon>Pseudomonadota</taxon>
        <taxon>Gammaproteobacteria</taxon>
        <taxon>Enterobacterales</taxon>
        <taxon>Morganellaceae</taxon>
        <taxon>Xenorhabdus</taxon>
    </lineage>
</organism>
<protein>
    <submittedName>
        <fullName evidence="1">Uncharacterized protein</fullName>
    </submittedName>
</protein>
<evidence type="ECO:0000313" key="3">
    <source>
        <dbReference type="Proteomes" id="UP000225605"/>
    </source>
</evidence>
<accession>A0A2D0ILG4</accession>
<dbReference type="OrthoDB" id="6469262at2"/>
<dbReference type="Proteomes" id="UP000283568">
    <property type="component" value="Unassembled WGS sequence"/>
</dbReference>
<comment type="caution">
    <text evidence="1">The sequence shown here is derived from an EMBL/GenBank/DDBJ whole genome shotgun (WGS) entry which is preliminary data.</text>
</comment>
<dbReference type="EMBL" id="NIBT01000024">
    <property type="protein sequence ID" value="PHM22557.1"/>
    <property type="molecule type" value="Genomic_DNA"/>
</dbReference>
<name>A0A2D0ILG4_9GAMM</name>
<keyword evidence="4" id="KW-1185">Reference proteome</keyword>
<evidence type="ECO:0000313" key="2">
    <source>
        <dbReference type="EMBL" id="RKE91433.1"/>
    </source>
</evidence>
<dbReference type="AlphaFoldDB" id="A0A2D0ILG4"/>
<proteinExistence type="predicted"/>
<dbReference type="EMBL" id="RAQI01000002">
    <property type="protein sequence ID" value="RKE91433.1"/>
    <property type="molecule type" value="Genomic_DNA"/>
</dbReference>
<dbReference type="RefSeq" id="WP_099133726.1">
    <property type="nucleotide sequence ID" value="NZ_CAWNOJ010000036.1"/>
</dbReference>
<dbReference type="Proteomes" id="UP000225605">
    <property type="component" value="Unassembled WGS sequence"/>
</dbReference>
<reference evidence="2 4" key="2">
    <citation type="submission" date="2018-09" db="EMBL/GenBank/DDBJ databases">
        <title>Genomic Encyclopedia of Archaeal and Bacterial Type Strains, Phase II (KMG-II): from individual species to whole genera.</title>
        <authorList>
            <person name="Goeker M."/>
        </authorList>
    </citation>
    <scope>NUCLEOTIDE SEQUENCE [LARGE SCALE GENOMIC DNA]</scope>
    <source>
        <strain evidence="2 4">DSM 16337</strain>
    </source>
</reference>
<gene>
    <name evidence="2" type="ORF">BDE27_1655</name>
    <name evidence="1" type="ORF">Xehl_03568</name>
</gene>
<reference evidence="1 3" key="1">
    <citation type="journal article" date="2017" name="Nat. Microbiol.">
        <title>Natural product diversity associated with the nematode symbionts Photorhabdus and Xenorhabdus.</title>
        <authorList>
            <person name="Tobias N.J."/>
            <person name="Wolff H."/>
            <person name="Djahanschiri B."/>
            <person name="Grundmann F."/>
            <person name="Kronenwerth M."/>
            <person name="Shi Y.M."/>
            <person name="Simonyi S."/>
            <person name="Grun P."/>
            <person name="Shapiro-Ilan D."/>
            <person name="Pidot S.J."/>
            <person name="Stinear T.P."/>
            <person name="Ebersberger I."/>
            <person name="Bode H.B."/>
        </authorList>
    </citation>
    <scope>NUCLEOTIDE SEQUENCE [LARGE SCALE GENOMIC DNA]</scope>
    <source>
        <strain evidence="1 3">DSM 16337</strain>
    </source>
</reference>
<evidence type="ECO:0000313" key="1">
    <source>
        <dbReference type="EMBL" id="PHM22557.1"/>
    </source>
</evidence>
<sequence>MNPRYQCPVCEKYTSVDRSVLSVGDRVTFTQMTQREYRHRITCQIKTVKGRIEQIQGEQVSVRYGKKLYSMNLNEINPAGAPSALFRAIVGTCTCGDNNEHR</sequence>
<evidence type="ECO:0000313" key="4">
    <source>
        <dbReference type="Proteomes" id="UP000283568"/>
    </source>
</evidence>